<name>A0A0E3V5P7_9BACT</name>
<dbReference type="Proteomes" id="UP000033054">
    <property type="component" value="Chromosome"/>
</dbReference>
<sequence length="258" mass="27719">MQTMKTTINFILAVVAFIASSLIAQAQVKIGTNTTVIAPGSALEVESADKGIRMPQVSLTNTTTWAPVLGTGTVATSPGMHVYNTNPSITSTNEKYPTLDQKIGEYYWDGTGWVAIGQTQSADAALRVSMSTSTLVNSGIVYKVNYTTTEFDKNSNFNLSTDEFTTPSSGFYLVSFYIESTANVASGTGRAAFIYVNGALYRKLINDFVPANTGFSRTIPVVVKLSAGDKVTMQVQSNPSFADWTYSVSSLEIVKLSN</sequence>
<dbReference type="SUPFAM" id="SSF49842">
    <property type="entry name" value="TNF-like"/>
    <property type="match status" value="1"/>
</dbReference>
<accession>A0A0E3V5P7</accession>
<keyword evidence="1" id="KW-0732">Signal</keyword>
<proteinExistence type="predicted"/>
<feature type="signal peptide" evidence="1">
    <location>
        <begin position="1"/>
        <end position="26"/>
    </location>
</feature>
<dbReference type="HOGENOM" id="CLU_1077314_0_0_10"/>
<evidence type="ECO:0000256" key="1">
    <source>
        <dbReference type="SAM" id="SignalP"/>
    </source>
</evidence>
<dbReference type="KEGG" id="srd:SD10_01730"/>
<evidence type="ECO:0000313" key="2">
    <source>
        <dbReference type="EMBL" id="AKD53811.1"/>
    </source>
</evidence>
<keyword evidence="3" id="KW-1185">Reference proteome</keyword>
<dbReference type="AlphaFoldDB" id="A0A0E3V5P7"/>
<feature type="chain" id="PRO_5002413762" description="C1q domain-containing protein" evidence="1">
    <location>
        <begin position="27"/>
        <end position="258"/>
    </location>
</feature>
<evidence type="ECO:0008006" key="4">
    <source>
        <dbReference type="Google" id="ProtNLM"/>
    </source>
</evidence>
<protein>
    <recommendedName>
        <fullName evidence="4">C1q domain-containing protein</fullName>
    </recommendedName>
</protein>
<dbReference type="Gene3D" id="2.60.120.40">
    <property type="match status" value="1"/>
</dbReference>
<dbReference type="STRING" id="1379870.SD10_01730"/>
<dbReference type="EMBL" id="CP010429">
    <property type="protein sequence ID" value="AKD53811.1"/>
    <property type="molecule type" value="Genomic_DNA"/>
</dbReference>
<dbReference type="PATRIC" id="fig|1379870.5.peg.378"/>
<reference evidence="2 3" key="1">
    <citation type="journal article" date="2014" name="Curr. Microbiol.">
        <title>Spirosoma radiotolerans sp. nov., a gamma-radiation-resistant bacterium isolated from gamma ray-irradiated soil.</title>
        <authorList>
            <person name="Lee J.J."/>
            <person name="Srinivasan S."/>
            <person name="Lim S."/>
            <person name="Joe M."/>
            <person name="Im S."/>
            <person name="Bae S.I."/>
            <person name="Park K.R."/>
            <person name="Han J.H."/>
            <person name="Park S.H."/>
            <person name="Joo B.M."/>
            <person name="Park S.J."/>
            <person name="Kim M.K."/>
        </authorList>
    </citation>
    <scope>NUCLEOTIDE SEQUENCE [LARGE SCALE GENOMIC DNA]</scope>
    <source>
        <strain evidence="2 3">DG5A</strain>
    </source>
</reference>
<gene>
    <name evidence="2" type="ORF">SD10_01730</name>
</gene>
<evidence type="ECO:0000313" key="3">
    <source>
        <dbReference type="Proteomes" id="UP000033054"/>
    </source>
</evidence>
<dbReference type="InterPro" id="IPR008983">
    <property type="entry name" value="Tumour_necrosis_fac-like_dom"/>
</dbReference>
<organism evidence="2 3">
    <name type="scientific">Spirosoma radiotolerans</name>
    <dbReference type="NCBI Taxonomy" id="1379870"/>
    <lineage>
        <taxon>Bacteria</taxon>
        <taxon>Pseudomonadati</taxon>
        <taxon>Bacteroidota</taxon>
        <taxon>Cytophagia</taxon>
        <taxon>Cytophagales</taxon>
        <taxon>Cytophagaceae</taxon>
        <taxon>Spirosoma</taxon>
    </lineage>
</organism>